<protein>
    <submittedName>
        <fullName evidence="2">Uncharacterized protein</fullName>
    </submittedName>
</protein>
<feature type="region of interest" description="Disordered" evidence="1">
    <location>
        <begin position="336"/>
        <end position="367"/>
    </location>
</feature>
<organism evidence="2 3">
    <name type="scientific">Salvator merianae</name>
    <name type="common">Argentine black and white tegu</name>
    <name type="synonym">Tupinambis merianae</name>
    <dbReference type="NCBI Taxonomy" id="96440"/>
    <lineage>
        <taxon>Eukaryota</taxon>
        <taxon>Metazoa</taxon>
        <taxon>Chordata</taxon>
        <taxon>Craniata</taxon>
        <taxon>Vertebrata</taxon>
        <taxon>Euteleostomi</taxon>
        <taxon>Lepidosauria</taxon>
        <taxon>Squamata</taxon>
        <taxon>Bifurcata</taxon>
        <taxon>Unidentata</taxon>
        <taxon>Episquamata</taxon>
        <taxon>Laterata</taxon>
        <taxon>Teiioidea</taxon>
        <taxon>Teiidae</taxon>
        <taxon>Salvator</taxon>
    </lineage>
</organism>
<reference evidence="2" key="1">
    <citation type="submission" date="2025-08" db="UniProtKB">
        <authorList>
            <consortium name="Ensembl"/>
        </authorList>
    </citation>
    <scope>IDENTIFICATION</scope>
</reference>
<dbReference type="Proteomes" id="UP000694421">
    <property type="component" value="Unplaced"/>
</dbReference>
<sequence>MVLLHLQDKFENKTDFLKHPNSHLVPSNHVNPPSEKPWQKDLKQTENRIPSGKLDGLSTTRDPYSCTLGNCSKAQEPEEQVKNDKPVTDTKNEDFKGKIHQVLIAPEKISDRNNQCAFDNVDVYFSSKESVYPAEEHECYPSRYSEAFTAQEWGKDSAVCSASRPVASKALLLELKQDHNEYMKSSISNEPENADVDSSLQNKVTADYASATGIPNILTGFEQPEHRICTAVGSRAKKIIPLSGETESSIIEATTTMHIRISGHEPSQIPQVSRHPFQIKNMPINLGHNFNIFANEESNRNKTNSKVTNCLKVKLCTRKSQDLVVCGKTSIQHQISKLKKTTSHMSGVPLREAGSPTKPQDKNQQQEKLLLSQNSQKSSKPTLLCISKSCPTCRDTETPFVVRQAQPSVDFRDIKYSDMFKEINSSDKGPGIYEMFGTPVYSREPDRHESRFCRNVHSAPVRRHNTKTHKPSHVSGKNINKIRKVHKKTSTKSYKNSFGTEQKQMDLVPKETPVLENSFLEQEENMLSGSYGETKSKKSTEGLNENDKQHLIISAEFIPPAQKNKVIPNSNLSTIEEISLELTSNASNTFIHRASVSNVKELLWPEVKVHVEYAPFLSCANDKNKHKNPEKSVLMQRKSEPNACLAEAEINQVLCQEKQKTPPARVDLPCPQNLQSGRTDLANLPNLSCHAGSSVSKGHTDIMCYNEKVIQDDLFCCSVDELLSLDSEHANCTGGISSNCSREIIENAHIEAQNRNSKGKDDDNEGNVFSKDLSLDFLESSSESRFLNVTTFSENSISNESPILWTKGEILGKGAYGTVSLIRSVYSCNLTLFS</sequence>
<proteinExistence type="predicted"/>
<dbReference type="AlphaFoldDB" id="A0A8D0CER0"/>
<feature type="region of interest" description="Disordered" evidence="1">
    <location>
        <begin position="17"/>
        <end position="41"/>
    </location>
</feature>
<evidence type="ECO:0000313" key="2">
    <source>
        <dbReference type="Ensembl" id="ENSSMRP00000018535.1"/>
    </source>
</evidence>
<name>A0A8D0CER0_SALMN</name>
<accession>A0A8D0CER0</accession>
<feature type="compositionally biased region" description="Basic and acidic residues" evidence="1">
    <location>
        <begin position="75"/>
        <end position="92"/>
    </location>
</feature>
<dbReference type="GeneTree" id="ENSGT00940000171141"/>
<dbReference type="Ensembl" id="ENSSMRT00000021713.1">
    <property type="protein sequence ID" value="ENSSMRP00000018535.1"/>
    <property type="gene ID" value="ENSSMRG00000014418.1"/>
</dbReference>
<dbReference type="OMA" id="CRECVAP"/>
<evidence type="ECO:0000313" key="3">
    <source>
        <dbReference type="Proteomes" id="UP000694421"/>
    </source>
</evidence>
<feature type="region of interest" description="Disordered" evidence="1">
    <location>
        <begin position="71"/>
        <end position="92"/>
    </location>
</feature>
<keyword evidence="3" id="KW-1185">Reference proteome</keyword>
<reference evidence="2" key="2">
    <citation type="submission" date="2025-09" db="UniProtKB">
        <authorList>
            <consortium name="Ensembl"/>
        </authorList>
    </citation>
    <scope>IDENTIFICATION</scope>
</reference>
<evidence type="ECO:0000256" key="1">
    <source>
        <dbReference type="SAM" id="MobiDB-lite"/>
    </source>
</evidence>